<dbReference type="InterPro" id="IPR010227">
    <property type="entry name" value="NADH_Q_OxRdtase_chainM/4"/>
</dbReference>
<dbReference type="RefSeq" id="WP_128534566.1">
    <property type="nucleotide sequence ID" value="NZ_SBIW01000006.1"/>
</dbReference>
<feature type="transmembrane region" description="Helical" evidence="7">
    <location>
        <begin position="277"/>
        <end position="301"/>
    </location>
</feature>
<dbReference type="InterPro" id="IPR001750">
    <property type="entry name" value="ND/Mrp_TM"/>
</dbReference>
<feature type="transmembrane region" description="Helical" evidence="7">
    <location>
        <begin position="497"/>
        <end position="517"/>
    </location>
</feature>
<name>A0A3S3UPC3_9SPHI</name>
<evidence type="ECO:0000256" key="5">
    <source>
        <dbReference type="ARBA" id="ARBA00023136"/>
    </source>
</evidence>
<accession>A0A3S3UPC3</accession>
<feature type="transmembrane region" description="Helical" evidence="7">
    <location>
        <begin position="125"/>
        <end position="143"/>
    </location>
</feature>
<feature type="transmembrane region" description="Helical" evidence="7">
    <location>
        <begin position="405"/>
        <end position="427"/>
    </location>
</feature>
<dbReference type="GO" id="GO:0016020">
    <property type="term" value="C:membrane"/>
    <property type="evidence" value="ECO:0007669"/>
    <property type="project" value="UniProtKB-SubCell"/>
</dbReference>
<reference evidence="9 10" key="1">
    <citation type="submission" date="2019-01" db="EMBL/GenBank/DDBJ databases">
        <title>Mucilaginibacter antarcticum sp. nov., isolated from antarctic soil.</title>
        <authorList>
            <person name="Yan Y.-Q."/>
            <person name="Du Z.-J."/>
        </authorList>
    </citation>
    <scope>NUCLEOTIDE SEQUENCE [LARGE SCALE GENOMIC DNA]</scope>
    <source>
        <strain evidence="9 10">F01003</strain>
    </source>
</reference>
<keyword evidence="10" id="KW-1185">Reference proteome</keyword>
<comment type="caution">
    <text evidence="9">The sequence shown here is derived from an EMBL/GenBank/DDBJ whole genome shotgun (WGS) entry which is preliminary data.</text>
</comment>
<feature type="transmembrane region" description="Helical" evidence="7">
    <location>
        <begin position="6"/>
        <end position="24"/>
    </location>
</feature>
<dbReference type="GO" id="GO:0048039">
    <property type="term" value="F:ubiquinone binding"/>
    <property type="evidence" value="ECO:0007669"/>
    <property type="project" value="TreeGrafter"/>
</dbReference>
<dbReference type="AlphaFoldDB" id="A0A3S3UPC3"/>
<feature type="transmembrane region" description="Helical" evidence="7">
    <location>
        <begin position="362"/>
        <end position="384"/>
    </location>
</feature>
<dbReference type="EMBL" id="SBIW01000006">
    <property type="protein sequence ID" value="RWY51147.1"/>
    <property type="molecule type" value="Genomic_DNA"/>
</dbReference>
<feature type="domain" description="NADH:quinone oxidoreductase/Mrp antiporter transmembrane" evidence="8">
    <location>
        <begin position="142"/>
        <end position="444"/>
    </location>
</feature>
<evidence type="ECO:0000256" key="6">
    <source>
        <dbReference type="RuleBase" id="RU000320"/>
    </source>
</evidence>
<dbReference type="GO" id="GO:0042773">
    <property type="term" value="P:ATP synthesis coupled electron transport"/>
    <property type="evidence" value="ECO:0007669"/>
    <property type="project" value="InterPro"/>
</dbReference>
<dbReference type="PANTHER" id="PTHR43507:SF1">
    <property type="entry name" value="NADH-UBIQUINONE OXIDOREDUCTASE CHAIN 4"/>
    <property type="match status" value="1"/>
</dbReference>
<dbReference type="NCBIfam" id="TIGR01972">
    <property type="entry name" value="NDH_I_M"/>
    <property type="match status" value="1"/>
</dbReference>
<dbReference type="GO" id="GO:0003954">
    <property type="term" value="F:NADH dehydrogenase activity"/>
    <property type="evidence" value="ECO:0007669"/>
    <property type="project" value="TreeGrafter"/>
</dbReference>
<dbReference type="PANTHER" id="PTHR43507">
    <property type="entry name" value="NADH-UBIQUINONE OXIDOREDUCTASE CHAIN 4"/>
    <property type="match status" value="1"/>
</dbReference>
<proteinExistence type="inferred from homology"/>
<evidence type="ECO:0000256" key="3">
    <source>
        <dbReference type="ARBA" id="ARBA00022692"/>
    </source>
</evidence>
<comment type="subcellular location">
    <subcellularLocation>
        <location evidence="1">Endomembrane system</location>
        <topology evidence="1">Multi-pass membrane protein</topology>
    </subcellularLocation>
    <subcellularLocation>
        <location evidence="6">Membrane</location>
        <topology evidence="6">Multi-pass membrane protein</topology>
    </subcellularLocation>
</comment>
<gene>
    <name evidence="9" type="ORF">EPL05_13865</name>
</gene>
<feature type="transmembrane region" description="Helical" evidence="7">
    <location>
        <begin position="31"/>
        <end position="49"/>
    </location>
</feature>
<feature type="transmembrane region" description="Helical" evidence="7">
    <location>
        <begin position="149"/>
        <end position="166"/>
    </location>
</feature>
<evidence type="ECO:0000256" key="2">
    <source>
        <dbReference type="ARBA" id="ARBA00009025"/>
    </source>
</evidence>
<organism evidence="9 10">
    <name type="scientific">Mucilaginibacter gilvus</name>
    <dbReference type="NCBI Taxonomy" id="2305909"/>
    <lineage>
        <taxon>Bacteria</taxon>
        <taxon>Pseudomonadati</taxon>
        <taxon>Bacteroidota</taxon>
        <taxon>Sphingobacteriia</taxon>
        <taxon>Sphingobacteriales</taxon>
        <taxon>Sphingobacteriaceae</taxon>
        <taxon>Mucilaginibacter</taxon>
    </lineage>
</organism>
<feature type="transmembrane region" description="Helical" evidence="7">
    <location>
        <begin position="178"/>
        <end position="200"/>
    </location>
</feature>
<dbReference type="GO" id="GO:0015990">
    <property type="term" value="P:electron transport coupled proton transport"/>
    <property type="evidence" value="ECO:0007669"/>
    <property type="project" value="TreeGrafter"/>
</dbReference>
<evidence type="ECO:0000313" key="10">
    <source>
        <dbReference type="Proteomes" id="UP000286701"/>
    </source>
</evidence>
<keyword evidence="4 7" id="KW-1133">Transmembrane helix</keyword>
<dbReference type="GO" id="GO:0012505">
    <property type="term" value="C:endomembrane system"/>
    <property type="evidence" value="ECO:0007669"/>
    <property type="project" value="UniProtKB-SubCell"/>
</dbReference>
<comment type="similarity">
    <text evidence="2">Belongs to the complex I subunit 4 family.</text>
</comment>
<keyword evidence="5 7" id="KW-0472">Membrane</keyword>
<feature type="transmembrane region" description="Helical" evidence="7">
    <location>
        <begin position="243"/>
        <end position="265"/>
    </location>
</feature>
<evidence type="ECO:0000256" key="7">
    <source>
        <dbReference type="SAM" id="Phobius"/>
    </source>
</evidence>
<dbReference type="Proteomes" id="UP000286701">
    <property type="component" value="Unassembled WGS sequence"/>
</dbReference>
<keyword evidence="3 6" id="KW-0812">Transmembrane</keyword>
<evidence type="ECO:0000313" key="9">
    <source>
        <dbReference type="EMBL" id="RWY51147.1"/>
    </source>
</evidence>
<evidence type="ECO:0000256" key="1">
    <source>
        <dbReference type="ARBA" id="ARBA00004127"/>
    </source>
</evidence>
<dbReference type="Pfam" id="PF00361">
    <property type="entry name" value="Proton_antipo_M"/>
    <property type="match status" value="1"/>
</dbReference>
<feature type="transmembrane region" description="Helical" evidence="7">
    <location>
        <begin position="335"/>
        <end position="356"/>
    </location>
</feature>
<evidence type="ECO:0000256" key="4">
    <source>
        <dbReference type="ARBA" id="ARBA00022989"/>
    </source>
</evidence>
<dbReference type="GO" id="GO:0008137">
    <property type="term" value="F:NADH dehydrogenase (ubiquinone) activity"/>
    <property type="evidence" value="ECO:0007669"/>
    <property type="project" value="InterPro"/>
</dbReference>
<evidence type="ECO:0000259" key="8">
    <source>
        <dbReference type="Pfam" id="PF00361"/>
    </source>
</evidence>
<feature type="transmembrane region" description="Helical" evidence="7">
    <location>
        <begin position="447"/>
        <end position="466"/>
    </location>
</feature>
<dbReference type="OrthoDB" id="9811718at2"/>
<sequence>MNILTLLIFTPVLFGFIILLLPSSMRASFKYITLFATLVQLGLSIWMYLNFKTGANLAGINHEEQFQFVQKLPWIHLDLGSAGKMQIEYFVGIDGISITLMVMTCLVMVVAAVSSWEIKSNLKGFFALFLLLDMAVVGVFCAMDFFLFYTFYELMLLPLYFLIGMWGGARREYAAIKFFLYTLFGSVFMLLVMVGLYLSVKDPATGNHTFNIIQMMNPANYINGSVFSTLTHNTILGMPARSVGFVVLFIAFAIKVPVVPLHTWLPDAHVEAPTPVSIILAGILLKIGGYGIIRICLGIFPDIALSGAFWIGLLGVISILYGAFNALAQRDLKRLIAYSSVSHMGFVLLGIASNTAEGISGAMMQMVSHGFLSTMLFFLVGVIYNRVHDRDIYHFRGLGSLMPRYTVYVMVAFFASLGLPGFSAFVAEAFSLAGAFKSHSANGLLPYWMAVCGSVGILLSAAYFLWTLQRMFFGKLSLKGGEIWKIALQDLSLRETLTLLPLALIALGLGLMPSLVFDKINDSVLALVQFIGIK</sequence>
<feature type="transmembrane region" description="Helical" evidence="7">
    <location>
        <begin position="89"/>
        <end position="113"/>
    </location>
</feature>
<dbReference type="PRINTS" id="PR01437">
    <property type="entry name" value="NUOXDRDTASE4"/>
</dbReference>
<feature type="transmembrane region" description="Helical" evidence="7">
    <location>
        <begin position="307"/>
        <end position="328"/>
    </location>
</feature>
<dbReference type="InterPro" id="IPR003918">
    <property type="entry name" value="NADH_UbQ_OxRdtase"/>
</dbReference>
<protein>
    <submittedName>
        <fullName evidence="9">NADH-quinone oxidoreductase subunit M</fullName>
    </submittedName>
</protein>